<dbReference type="AlphaFoldDB" id="A0A244CPS0"/>
<dbReference type="PROSITE" id="PS50887">
    <property type="entry name" value="GGDEF"/>
    <property type="match status" value="1"/>
</dbReference>
<dbReference type="InterPro" id="IPR035919">
    <property type="entry name" value="EAL_sf"/>
</dbReference>
<evidence type="ECO:0000259" key="2">
    <source>
        <dbReference type="PROSITE" id="PS50883"/>
    </source>
</evidence>
<protein>
    <recommendedName>
        <fullName evidence="6">GGDEF domain-containing protein</fullName>
    </recommendedName>
</protein>
<dbReference type="SUPFAM" id="SSF141868">
    <property type="entry name" value="EAL domain-like"/>
    <property type="match status" value="1"/>
</dbReference>
<evidence type="ECO:0000313" key="5">
    <source>
        <dbReference type="Proteomes" id="UP000194841"/>
    </source>
</evidence>
<organism evidence="4 5">
    <name type="scientific">Pseudoalteromonas ulvae</name>
    <dbReference type="NCBI Taxonomy" id="107327"/>
    <lineage>
        <taxon>Bacteria</taxon>
        <taxon>Pseudomonadati</taxon>
        <taxon>Pseudomonadota</taxon>
        <taxon>Gammaproteobacteria</taxon>
        <taxon>Alteromonadales</taxon>
        <taxon>Pseudoalteromonadaceae</taxon>
        <taxon>Pseudoalteromonas</taxon>
    </lineage>
</organism>
<dbReference type="SMART" id="SM00052">
    <property type="entry name" value="EAL"/>
    <property type="match status" value="1"/>
</dbReference>
<dbReference type="PANTHER" id="PTHR33121">
    <property type="entry name" value="CYCLIC DI-GMP PHOSPHODIESTERASE PDEF"/>
    <property type="match status" value="1"/>
</dbReference>
<dbReference type="InterPro" id="IPR050706">
    <property type="entry name" value="Cyclic-di-GMP_PDE-like"/>
</dbReference>
<name>A0A244CPS0_PSEDV</name>
<evidence type="ECO:0000313" key="4">
    <source>
        <dbReference type="EMBL" id="OUL57610.1"/>
    </source>
</evidence>
<feature type="transmembrane region" description="Helical" evidence="1">
    <location>
        <begin position="30"/>
        <end position="45"/>
    </location>
</feature>
<dbReference type="Pfam" id="PF00563">
    <property type="entry name" value="EAL"/>
    <property type="match status" value="1"/>
</dbReference>
<dbReference type="InterPro" id="IPR001633">
    <property type="entry name" value="EAL_dom"/>
</dbReference>
<keyword evidence="1" id="KW-0472">Membrane</keyword>
<dbReference type="SUPFAM" id="SSF55073">
    <property type="entry name" value="Nucleotide cyclase"/>
    <property type="match status" value="1"/>
</dbReference>
<evidence type="ECO:0000256" key="1">
    <source>
        <dbReference type="SAM" id="Phobius"/>
    </source>
</evidence>
<dbReference type="InterPro" id="IPR043128">
    <property type="entry name" value="Rev_trsase/Diguanyl_cyclase"/>
</dbReference>
<dbReference type="InterPro" id="IPR029787">
    <property type="entry name" value="Nucleotide_cyclase"/>
</dbReference>
<dbReference type="OrthoDB" id="6286573at2"/>
<keyword evidence="1" id="KW-0812">Transmembrane</keyword>
<reference evidence="4 5" key="1">
    <citation type="submission" date="2017-02" db="EMBL/GenBank/DDBJ databases">
        <title>Pseudoalteromonas ulvae TC14 Genome.</title>
        <authorList>
            <person name="Molmeret M."/>
        </authorList>
    </citation>
    <scope>NUCLEOTIDE SEQUENCE [LARGE SCALE GENOMIC DNA]</scope>
    <source>
        <strain evidence="4">TC14</strain>
    </source>
</reference>
<keyword evidence="1" id="KW-1133">Transmembrane helix</keyword>
<dbReference type="GO" id="GO:0071111">
    <property type="term" value="F:cyclic-guanylate-specific phosphodiesterase activity"/>
    <property type="evidence" value="ECO:0007669"/>
    <property type="project" value="InterPro"/>
</dbReference>
<dbReference type="Proteomes" id="UP000194841">
    <property type="component" value="Unassembled WGS sequence"/>
</dbReference>
<feature type="domain" description="EAL" evidence="2">
    <location>
        <begin position="338"/>
        <end position="593"/>
    </location>
</feature>
<gene>
    <name evidence="4" type="ORF">B1199_11110</name>
</gene>
<evidence type="ECO:0008006" key="6">
    <source>
        <dbReference type="Google" id="ProtNLM"/>
    </source>
</evidence>
<comment type="caution">
    <text evidence="4">The sequence shown here is derived from an EMBL/GenBank/DDBJ whole genome shotgun (WGS) entry which is preliminary data.</text>
</comment>
<keyword evidence="5" id="KW-1185">Reference proteome</keyword>
<dbReference type="Gene3D" id="3.20.20.450">
    <property type="entry name" value="EAL domain"/>
    <property type="match status" value="1"/>
</dbReference>
<feature type="domain" description="GGDEF" evidence="3">
    <location>
        <begin position="187"/>
        <end position="329"/>
    </location>
</feature>
<sequence>MSLLKWFTITALGLCSLGLSASEQLNVFNPTSFVAGMLLISWLLCTQLNQGVITRVLNIAAGVTSLAFLSFHKIELIALPIFAIIAELIFQLKDNRRYSQSAVAGYIALGCMLLVAIGVVGFSLSIDYLALGPIAFFLSQCLLIDLSIKQDVTTSTDTHLPEPVIQHDVVPDRAILKQCLMAQSRLTSCQLVLFKFDGFSDINHKLGHEFGDLLLVQLVARIKAVLSDEALLVLSQTQDFRFARLNSVEFAFIVKDLSQQYRYQQLINELARISSQPVIIKGCTLNTELKAAMVPIAQTQEPIDAEQTLKHAYLALEMAVKQQATFVDYHAELSDAREAQLEKIMRLSNADFNQEFELYFHPVIDLKTNKVLFIELLLRWQHPEKGLLDAAAFVNEIRMAGLSYEVTRWVLEKAAEISLMLKVENIQVPVSVNLFGPELFQDEMVEYLAELIAVHHLNPKYLIIECPAGVLLDLEDKGAAILKRLKNVGTPVCLDDLGVSPLLLTQLPKLTLHYVKLDDVLIAEFSQNTNSRNLLRGIISMCNNLDTKVIAEGVASNVLLEFVETLECDGAQGYLFARPLSVVGITAWLNQWQHKLDAEQLPY</sequence>
<feature type="transmembrane region" description="Helical" evidence="1">
    <location>
        <begin position="76"/>
        <end position="92"/>
    </location>
</feature>
<dbReference type="Gene3D" id="3.30.70.270">
    <property type="match status" value="1"/>
</dbReference>
<dbReference type="RefSeq" id="WP_086744194.1">
    <property type="nucleotide sequence ID" value="NZ_MWPV01000003.1"/>
</dbReference>
<dbReference type="InterPro" id="IPR000160">
    <property type="entry name" value="GGDEF_dom"/>
</dbReference>
<dbReference type="EMBL" id="MWPV01000003">
    <property type="protein sequence ID" value="OUL57610.1"/>
    <property type="molecule type" value="Genomic_DNA"/>
</dbReference>
<evidence type="ECO:0000259" key="3">
    <source>
        <dbReference type="PROSITE" id="PS50887"/>
    </source>
</evidence>
<dbReference type="PROSITE" id="PS50883">
    <property type="entry name" value="EAL"/>
    <property type="match status" value="1"/>
</dbReference>
<accession>A0A244CPS0</accession>
<feature type="transmembrane region" description="Helical" evidence="1">
    <location>
        <begin position="104"/>
        <end position="122"/>
    </location>
</feature>
<dbReference type="Pfam" id="PF00990">
    <property type="entry name" value="GGDEF"/>
    <property type="match status" value="1"/>
</dbReference>
<proteinExistence type="predicted"/>
<dbReference type="PANTHER" id="PTHR33121:SF79">
    <property type="entry name" value="CYCLIC DI-GMP PHOSPHODIESTERASE PDED-RELATED"/>
    <property type="match status" value="1"/>
</dbReference>
<dbReference type="CDD" id="cd01948">
    <property type="entry name" value="EAL"/>
    <property type="match status" value="1"/>
</dbReference>